<dbReference type="Pfam" id="PF25932">
    <property type="entry name" value="DUF7977"/>
    <property type="match status" value="1"/>
</dbReference>
<organism evidence="3 4">
    <name type="scientific">Halonotius roseus</name>
    <dbReference type="NCBI Taxonomy" id="2511997"/>
    <lineage>
        <taxon>Archaea</taxon>
        <taxon>Methanobacteriati</taxon>
        <taxon>Methanobacteriota</taxon>
        <taxon>Stenosarchaea group</taxon>
        <taxon>Halobacteria</taxon>
        <taxon>Halobacteriales</taxon>
        <taxon>Haloferacaceae</taxon>
        <taxon>Halonotius</taxon>
    </lineage>
</organism>
<dbReference type="RefSeq" id="WP_142444215.1">
    <property type="nucleotide sequence ID" value="NZ_SESI01000003.1"/>
</dbReference>
<keyword evidence="4" id="KW-1185">Reference proteome</keyword>
<keyword evidence="2" id="KW-1133">Transmembrane helix</keyword>
<evidence type="ECO:0000256" key="1">
    <source>
        <dbReference type="SAM" id="MobiDB-lite"/>
    </source>
</evidence>
<dbReference type="InterPro" id="IPR058283">
    <property type="entry name" value="DUF7977"/>
</dbReference>
<evidence type="ECO:0000313" key="4">
    <source>
        <dbReference type="Proteomes" id="UP000315385"/>
    </source>
</evidence>
<feature type="compositionally biased region" description="Low complexity" evidence="1">
    <location>
        <begin position="28"/>
        <end position="39"/>
    </location>
</feature>
<keyword evidence="2" id="KW-0812">Transmembrane</keyword>
<dbReference type="EMBL" id="SESI01000003">
    <property type="protein sequence ID" value="TQQ79627.1"/>
    <property type="molecule type" value="Genomic_DNA"/>
</dbReference>
<evidence type="ECO:0000313" key="3">
    <source>
        <dbReference type="EMBL" id="TQQ79627.1"/>
    </source>
</evidence>
<feature type="region of interest" description="Disordered" evidence="1">
    <location>
        <begin position="1"/>
        <end position="47"/>
    </location>
</feature>
<feature type="transmembrane region" description="Helical" evidence="2">
    <location>
        <begin position="80"/>
        <end position="107"/>
    </location>
</feature>
<feature type="compositionally biased region" description="Acidic residues" evidence="1">
    <location>
        <begin position="1"/>
        <end position="12"/>
    </location>
</feature>
<dbReference type="Proteomes" id="UP000315385">
    <property type="component" value="Unassembled WGS sequence"/>
</dbReference>
<gene>
    <name evidence="3" type="ORF">EWF95_11505</name>
</gene>
<keyword evidence="2" id="KW-0472">Membrane</keyword>
<proteinExistence type="predicted"/>
<accession>A0A544QLZ4</accession>
<sequence>MSSERDEGESAGDDGYVHEPGGVDSDDAAASVAADSAAGETQTEADDDGFGRQGWLLVAGVVGCFLVIPGVIYLRPAVPAAAGLSFFATFLVLPLIPAVILGLLAVWSMRAAA</sequence>
<dbReference type="AlphaFoldDB" id="A0A544QLZ4"/>
<reference evidence="3 4" key="1">
    <citation type="submission" date="2019-02" db="EMBL/GenBank/DDBJ databases">
        <title>Halonotius sp. a new haloqrchaeon isolated from saline water.</title>
        <authorList>
            <person name="Duran-Viseras A."/>
            <person name="Sanchez-Porro C."/>
            <person name="Ventosa A."/>
        </authorList>
    </citation>
    <scope>NUCLEOTIDE SEQUENCE [LARGE SCALE GENOMIC DNA]</scope>
    <source>
        <strain evidence="3 4">F9-27</strain>
    </source>
</reference>
<feature type="transmembrane region" description="Helical" evidence="2">
    <location>
        <begin position="55"/>
        <end position="74"/>
    </location>
</feature>
<evidence type="ECO:0000256" key="2">
    <source>
        <dbReference type="SAM" id="Phobius"/>
    </source>
</evidence>
<comment type="caution">
    <text evidence="3">The sequence shown here is derived from an EMBL/GenBank/DDBJ whole genome shotgun (WGS) entry which is preliminary data.</text>
</comment>
<name>A0A544QLZ4_9EURY</name>
<protein>
    <submittedName>
        <fullName evidence="3">Uncharacterized protein</fullName>
    </submittedName>
</protein>
<dbReference type="OrthoDB" id="205781at2157"/>